<keyword evidence="7" id="KW-0732">Signal</keyword>
<feature type="chain" id="PRO_5004160979" evidence="7">
    <location>
        <begin position="26"/>
        <end position="349"/>
    </location>
</feature>
<dbReference type="InterPro" id="IPR015615">
    <property type="entry name" value="TGF-beta-rel"/>
</dbReference>
<evidence type="ECO:0000256" key="1">
    <source>
        <dbReference type="ARBA" id="ARBA00004613"/>
    </source>
</evidence>
<dbReference type="SUPFAM" id="SSF57501">
    <property type="entry name" value="Cystine-knot cytokines"/>
    <property type="match status" value="1"/>
</dbReference>
<dbReference type="GO" id="GO:0005615">
    <property type="term" value="C:extracellular space"/>
    <property type="evidence" value="ECO:0007669"/>
    <property type="project" value="TreeGrafter"/>
</dbReference>
<dbReference type="GO" id="GO:0008083">
    <property type="term" value="F:growth factor activity"/>
    <property type="evidence" value="ECO:0007669"/>
    <property type="project" value="UniProtKB-KW"/>
</dbReference>
<keyword evidence="4 6" id="KW-0339">Growth factor</keyword>
<feature type="signal peptide" evidence="7">
    <location>
        <begin position="1"/>
        <end position="25"/>
    </location>
</feature>
<dbReference type="PANTHER" id="PTHR11848:SF303">
    <property type="entry name" value="DAUER LARVA DEVELOPMENT REGULATORY GROWTH FACTOR DAF-7"/>
    <property type="match status" value="1"/>
</dbReference>
<dbReference type="HOGENOM" id="CLU_020515_6_2_1"/>
<evidence type="ECO:0000256" key="7">
    <source>
        <dbReference type="SAM" id="SignalP"/>
    </source>
</evidence>
<dbReference type="InterPro" id="IPR029034">
    <property type="entry name" value="Cystine-knot_cytokine"/>
</dbReference>
<dbReference type="PANTHER" id="PTHR11848">
    <property type="entry name" value="TGF-BETA FAMILY"/>
    <property type="match status" value="1"/>
</dbReference>
<proteinExistence type="evidence at transcript level"/>
<evidence type="ECO:0000259" key="8">
    <source>
        <dbReference type="PROSITE" id="PS51362"/>
    </source>
</evidence>
<dbReference type="Pfam" id="PF00019">
    <property type="entry name" value="TGF_beta"/>
    <property type="match status" value="1"/>
</dbReference>
<dbReference type="PROSITE" id="PS51362">
    <property type="entry name" value="TGF_BETA_2"/>
    <property type="match status" value="1"/>
</dbReference>
<dbReference type="EMBL" id="AF104016">
    <property type="protein sequence ID" value="AAD19903.1"/>
    <property type="molecule type" value="mRNA"/>
</dbReference>
<dbReference type="Gene3D" id="2.10.90.10">
    <property type="entry name" value="Cystine-knot cytokines"/>
    <property type="match status" value="1"/>
</dbReference>
<comment type="subcellular location">
    <subcellularLocation>
        <location evidence="1">Secreted</location>
    </subcellularLocation>
</comment>
<evidence type="ECO:0000256" key="5">
    <source>
        <dbReference type="ARBA" id="ARBA00023157"/>
    </source>
</evidence>
<protein>
    <submittedName>
        <fullName evidence="9">Transforming growth factor b homolog</fullName>
    </submittedName>
</protein>
<reference evidence="9" key="1">
    <citation type="journal article" date="2000" name="Infect. Immun.">
        <title>Identification of tgh-2, a filarial nematode homolog of Caenorhabditis elegans daf-7 and human transforming growth factor beta, expressed in microfilarial and adult stages of Brugia malayi.</title>
        <authorList>
            <person name="Gomez-Escobar N."/>
            <person name="Gregory W.F."/>
            <person name="Maizels R.M."/>
        </authorList>
    </citation>
    <scope>NUCLEOTIDE SEQUENCE</scope>
</reference>
<evidence type="ECO:0000313" key="9">
    <source>
        <dbReference type="EMBL" id="AAD19903.1"/>
    </source>
</evidence>
<organism evidence="9">
    <name type="scientific">Brugia malayi</name>
    <name type="common">Filarial nematode worm</name>
    <dbReference type="NCBI Taxonomy" id="6279"/>
    <lineage>
        <taxon>Eukaryota</taxon>
        <taxon>Metazoa</taxon>
        <taxon>Ecdysozoa</taxon>
        <taxon>Nematoda</taxon>
        <taxon>Chromadorea</taxon>
        <taxon>Rhabditida</taxon>
        <taxon>Spirurina</taxon>
        <taxon>Spiruromorpha</taxon>
        <taxon>Filarioidea</taxon>
        <taxon>Onchocercidae</taxon>
        <taxon>Brugia</taxon>
    </lineage>
</organism>
<keyword evidence="3" id="KW-0964">Secreted</keyword>
<keyword evidence="5" id="KW-1015">Disulfide bond</keyword>
<evidence type="ECO:0000256" key="4">
    <source>
        <dbReference type="ARBA" id="ARBA00023030"/>
    </source>
</evidence>
<accession>O97138</accession>
<gene>
    <name evidence="9" type="primary">tgh-2</name>
</gene>
<feature type="domain" description="TGF-beta family profile" evidence="8">
    <location>
        <begin position="238"/>
        <end position="349"/>
    </location>
</feature>
<dbReference type="Gene3D" id="2.60.120.970">
    <property type="match status" value="1"/>
</dbReference>
<dbReference type="InterPro" id="IPR017948">
    <property type="entry name" value="TGFb_CS"/>
</dbReference>
<name>O97138_BRUMA</name>
<dbReference type="InterPro" id="IPR001839">
    <property type="entry name" value="TGF-b_C"/>
</dbReference>
<sequence length="349" mass="39427">MTFIAVSIHSIFLALSLSCSPSTHGTTAWHHHSNHSCHGCAEARDELAKIRLELIKREILEKLGLDAPPQVRPQDGFPAIPQVAKYLKYQLRHDSVTTSVHTSFLADELMLPERKAERTIVLAELLLSAVLNIYLRKPTKLHPDSRIATVQVLVKEVVKNGSIGAALAERKRHVDLSKDGYIQIPIRVDDVQRWWSGNDFMGLYVEAFYKGENLAIHPQQDSKNMMYLELTTVEEWGRRKRSYQEVCTKEMNEPSCCLYSLVVDFEAAGWDFVIAPKLYDAHMCSGECRLHHAGRSAHSKITSSTKKNAVSGCCHPTEYDPITLVYMTQEKELKIREVPGMIARRCACA</sequence>
<evidence type="ECO:0000256" key="2">
    <source>
        <dbReference type="ARBA" id="ARBA00006656"/>
    </source>
</evidence>
<dbReference type="PROSITE" id="PS00250">
    <property type="entry name" value="TGF_BETA_1"/>
    <property type="match status" value="1"/>
</dbReference>
<evidence type="ECO:0000256" key="6">
    <source>
        <dbReference type="RuleBase" id="RU000354"/>
    </source>
</evidence>
<evidence type="ECO:0000256" key="3">
    <source>
        <dbReference type="ARBA" id="ARBA00022525"/>
    </source>
</evidence>
<dbReference type="SMART" id="SM00204">
    <property type="entry name" value="TGFB"/>
    <property type="match status" value="1"/>
</dbReference>
<dbReference type="GO" id="GO:0005125">
    <property type="term" value="F:cytokine activity"/>
    <property type="evidence" value="ECO:0007669"/>
    <property type="project" value="TreeGrafter"/>
</dbReference>
<dbReference type="CDD" id="cd19378">
    <property type="entry name" value="TGF_beta_DAF7"/>
    <property type="match status" value="1"/>
</dbReference>
<comment type="similarity">
    <text evidence="2 6">Belongs to the TGF-beta family.</text>
</comment>
<dbReference type="AlphaFoldDB" id="O97138"/>